<feature type="chain" id="PRO_5039530795" description="Lipoprotein" evidence="9">
    <location>
        <begin position="23"/>
        <end position="297"/>
    </location>
</feature>
<feature type="compositionally biased region" description="Low complexity" evidence="8">
    <location>
        <begin position="27"/>
        <end position="39"/>
    </location>
</feature>
<dbReference type="PIRSF" id="PIRSF002854">
    <property type="entry name" value="MetQ"/>
    <property type="match status" value="1"/>
</dbReference>
<dbReference type="AlphaFoldDB" id="A0A2M8Z2I4"/>
<organism evidence="10 11">
    <name type="scientific">[Clostridium] celerecrescens 18A</name>
    <dbReference type="NCBI Taxonomy" id="1286362"/>
    <lineage>
        <taxon>Bacteria</taxon>
        <taxon>Bacillati</taxon>
        <taxon>Bacillota</taxon>
        <taxon>Clostridia</taxon>
        <taxon>Lachnospirales</taxon>
        <taxon>Lachnospiraceae</taxon>
        <taxon>Lacrimispora</taxon>
    </lineage>
</organism>
<dbReference type="GO" id="GO:0016020">
    <property type="term" value="C:membrane"/>
    <property type="evidence" value="ECO:0007669"/>
    <property type="project" value="UniProtKB-SubCell"/>
</dbReference>
<evidence type="ECO:0000256" key="1">
    <source>
        <dbReference type="ARBA" id="ARBA00004635"/>
    </source>
</evidence>
<dbReference type="PANTHER" id="PTHR30429:SF0">
    <property type="entry name" value="METHIONINE-BINDING LIPOPROTEIN METQ"/>
    <property type="match status" value="1"/>
</dbReference>
<dbReference type="Pfam" id="PF03180">
    <property type="entry name" value="Lipoprotein_9"/>
    <property type="match status" value="1"/>
</dbReference>
<dbReference type="OrthoDB" id="9812878at2"/>
<evidence type="ECO:0000256" key="3">
    <source>
        <dbReference type="ARBA" id="ARBA00023136"/>
    </source>
</evidence>
<feature type="lipid moiety-binding region" description="S-diacylglycerol cysteine" evidence="7">
    <location>
        <position position="21"/>
    </location>
</feature>
<evidence type="ECO:0000313" key="11">
    <source>
        <dbReference type="Proteomes" id="UP000231092"/>
    </source>
</evidence>
<protein>
    <recommendedName>
        <fullName evidence="6">Lipoprotein</fullName>
    </recommendedName>
</protein>
<evidence type="ECO:0000256" key="8">
    <source>
        <dbReference type="SAM" id="MobiDB-lite"/>
    </source>
</evidence>
<dbReference type="CDD" id="cd13597">
    <property type="entry name" value="PBP2_lipoprotein_Tp32"/>
    <property type="match status" value="1"/>
</dbReference>
<dbReference type="SUPFAM" id="SSF53850">
    <property type="entry name" value="Periplasmic binding protein-like II"/>
    <property type="match status" value="1"/>
</dbReference>
<keyword evidence="5 6" id="KW-0449">Lipoprotein</keyword>
<keyword evidence="3" id="KW-0472">Membrane</keyword>
<name>A0A2M8Z2I4_9FIRM</name>
<evidence type="ECO:0000256" key="4">
    <source>
        <dbReference type="ARBA" id="ARBA00023139"/>
    </source>
</evidence>
<evidence type="ECO:0000256" key="6">
    <source>
        <dbReference type="PIRNR" id="PIRNR002854"/>
    </source>
</evidence>
<dbReference type="InterPro" id="IPR004872">
    <property type="entry name" value="Lipoprotein_NlpA"/>
</dbReference>
<feature type="region of interest" description="Disordered" evidence="8">
    <location>
        <begin position="27"/>
        <end position="51"/>
    </location>
</feature>
<dbReference type="EMBL" id="PGET01000001">
    <property type="protein sequence ID" value="PJJ27667.1"/>
    <property type="molecule type" value="Genomic_DNA"/>
</dbReference>
<evidence type="ECO:0000256" key="9">
    <source>
        <dbReference type="SAM" id="SignalP"/>
    </source>
</evidence>
<dbReference type="RefSeq" id="WP_100304274.1">
    <property type="nucleotide sequence ID" value="NZ_PGET01000001.1"/>
</dbReference>
<dbReference type="PROSITE" id="PS51257">
    <property type="entry name" value="PROKAR_LIPOPROTEIN"/>
    <property type="match status" value="1"/>
</dbReference>
<proteinExistence type="inferred from homology"/>
<reference evidence="10 11" key="1">
    <citation type="submission" date="2017-11" db="EMBL/GenBank/DDBJ databases">
        <title>Understudied soil microbes with underappreciated capabilities: Untangling the Clostridium saccharolyticum group.</title>
        <authorList>
            <person name="Leschine S."/>
        </authorList>
    </citation>
    <scope>NUCLEOTIDE SEQUENCE [LARGE SCALE GENOMIC DNA]</scope>
    <source>
        <strain evidence="10 11">18A</strain>
    </source>
</reference>
<dbReference type="Gene3D" id="3.40.190.10">
    <property type="entry name" value="Periplasmic binding protein-like II"/>
    <property type="match status" value="2"/>
</dbReference>
<evidence type="ECO:0000313" key="10">
    <source>
        <dbReference type="EMBL" id="PJJ27667.1"/>
    </source>
</evidence>
<comment type="caution">
    <text evidence="10">The sequence shown here is derived from an EMBL/GenBank/DDBJ whole genome shotgun (WGS) entry which is preliminary data.</text>
</comment>
<accession>A0A2M8Z2I4</accession>
<dbReference type="Proteomes" id="UP000231092">
    <property type="component" value="Unassembled WGS sequence"/>
</dbReference>
<keyword evidence="2 9" id="KW-0732">Signal</keyword>
<evidence type="ECO:0000256" key="5">
    <source>
        <dbReference type="ARBA" id="ARBA00023288"/>
    </source>
</evidence>
<feature type="signal peptide" evidence="9">
    <location>
        <begin position="1"/>
        <end position="22"/>
    </location>
</feature>
<comment type="subcellular location">
    <subcellularLocation>
        <location evidence="1">Membrane</location>
        <topology evidence="1">Lipid-anchor</topology>
    </subcellularLocation>
</comment>
<evidence type="ECO:0000256" key="7">
    <source>
        <dbReference type="PIRSR" id="PIRSR002854-1"/>
    </source>
</evidence>
<evidence type="ECO:0000256" key="2">
    <source>
        <dbReference type="ARBA" id="ARBA00022729"/>
    </source>
</evidence>
<keyword evidence="4" id="KW-0564">Palmitate</keyword>
<gene>
    <name evidence="10" type="ORF">H171_1137</name>
</gene>
<comment type="similarity">
    <text evidence="6">Belongs to the nlpA lipoprotein family.</text>
</comment>
<sequence>MKKSLYVFSAALVAAAALTACAGSKEAPATPTATQAASSEETKAEETTAAETTGQLEKIIVGATPAPHAEILNAAKDILKEKGYELVVKEYTDYVQPNMALESGDLDANYFQHKPYLDQFNEQKGTDLVSAAAIHYEPFGIYAGKTDAIDKLPDGAQIAVPNDVSNEARALLLLADQGLIGLKEGVELDATKNDIVKNDKNFKIVEVEAAQLPRSLGDVDVAVINGNYAIEAGLKVSDALAVEDANSVAATLYSNIIAVRAGEESSEKTKALVEALTSDTVKKFIEDTYEGAVVPSF</sequence>
<dbReference type="PANTHER" id="PTHR30429">
    <property type="entry name" value="D-METHIONINE-BINDING LIPOPROTEIN METQ"/>
    <property type="match status" value="1"/>
</dbReference>